<dbReference type="EMBL" id="JAWWNJ010000227">
    <property type="protein sequence ID" value="KAK6969315.1"/>
    <property type="molecule type" value="Genomic_DNA"/>
</dbReference>
<gene>
    <name evidence="2" type="ORF">R3P38DRAFT_2374596</name>
</gene>
<reference evidence="2 3" key="1">
    <citation type="journal article" date="2024" name="J Genomics">
        <title>Draft genome sequencing and assembly of Favolaschia claudopus CIRM-BRFM 2984 isolated from oak limbs.</title>
        <authorList>
            <person name="Navarro D."/>
            <person name="Drula E."/>
            <person name="Chaduli D."/>
            <person name="Cazenave R."/>
            <person name="Ahrendt S."/>
            <person name="Wang J."/>
            <person name="Lipzen A."/>
            <person name="Daum C."/>
            <person name="Barry K."/>
            <person name="Grigoriev I.V."/>
            <person name="Favel A."/>
            <person name="Rosso M.N."/>
            <person name="Martin F."/>
        </authorList>
    </citation>
    <scope>NUCLEOTIDE SEQUENCE [LARGE SCALE GENOMIC DNA]</scope>
    <source>
        <strain evidence="2 3">CIRM-BRFM 2984</strain>
    </source>
</reference>
<feature type="non-terminal residue" evidence="2">
    <location>
        <position position="180"/>
    </location>
</feature>
<evidence type="ECO:0000313" key="2">
    <source>
        <dbReference type="EMBL" id="KAK6969315.1"/>
    </source>
</evidence>
<name>A0AAV9Z2Q2_9AGAR</name>
<sequence>ATFLAAVQSQIVALSYQENTSHVAVACNALGFAGVLFDVSSACFALRAATTLEQNIAIIEHYLSGIDNASPAQLAQIDHREFERVYANSGLWSRIHNKITLRMQALQSQHLSQDVEDEAANNAPLLCALPSQWVQVQIAVALGSLAMLAMQLGVLCFFGSVICLAMSTQPRAVWLVAVMV</sequence>
<proteinExistence type="predicted"/>
<organism evidence="2 3">
    <name type="scientific">Favolaschia claudopus</name>
    <dbReference type="NCBI Taxonomy" id="2862362"/>
    <lineage>
        <taxon>Eukaryota</taxon>
        <taxon>Fungi</taxon>
        <taxon>Dikarya</taxon>
        <taxon>Basidiomycota</taxon>
        <taxon>Agaricomycotina</taxon>
        <taxon>Agaricomycetes</taxon>
        <taxon>Agaricomycetidae</taxon>
        <taxon>Agaricales</taxon>
        <taxon>Marasmiineae</taxon>
        <taxon>Mycenaceae</taxon>
        <taxon>Favolaschia</taxon>
    </lineage>
</organism>
<keyword evidence="1" id="KW-0812">Transmembrane</keyword>
<comment type="caution">
    <text evidence="2">The sequence shown here is derived from an EMBL/GenBank/DDBJ whole genome shotgun (WGS) entry which is preliminary data.</text>
</comment>
<keyword evidence="3" id="KW-1185">Reference proteome</keyword>
<keyword evidence="1" id="KW-1133">Transmembrane helix</keyword>
<evidence type="ECO:0000313" key="3">
    <source>
        <dbReference type="Proteomes" id="UP001362999"/>
    </source>
</evidence>
<dbReference type="Proteomes" id="UP001362999">
    <property type="component" value="Unassembled WGS sequence"/>
</dbReference>
<protein>
    <submittedName>
        <fullName evidence="2">Uncharacterized protein</fullName>
    </submittedName>
</protein>
<feature type="non-terminal residue" evidence="2">
    <location>
        <position position="1"/>
    </location>
</feature>
<keyword evidence="1" id="KW-0472">Membrane</keyword>
<feature type="transmembrane region" description="Helical" evidence="1">
    <location>
        <begin position="138"/>
        <end position="165"/>
    </location>
</feature>
<evidence type="ECO:0000256" key="1">
    <source>
        <dbReference type="SAM" id="Phobius"/>
    </source>
</evidence>
<dbReference type="AlphaFoldDB" id="A0AAV9Z2Q2"/>
<accession>A0AAV9Z2Q2</accession>